<evidence type="ECO:0000256" key="1">
    <source>
        <dbReference type="SAM" id="SignalP"/>
    </source>
</evidence>
<gene>
    <name evidence="2" type="ORF">B8A44_07915</name>
</gene>
<reference evidence="2 3" key="1">
    <citation type="submission" date="2017-03" db="EMBL/GenBank/DDBJ databases">
        <title>wgs assembly of Dolosigranulum pigrum KPL CDC strains.</title>
        <authorList>
            <person name="Brugger S.D."/>
            <person name="Pettigrew M."/>
            <person name="Kong Y."/>
            <person name="Lemon K.P."/>
        </authorList>
    </citation>
    <scope>NUCLEOTIDE SEQUENCE [LARGE SCALE GENOMIC DNA]</scope>
    <source>
        <strain evidence="2 3">KPL1931_CDC4294-98</strain>
    </source>
</reference>
<dbReference type="PROSITE" id="PS51257">
    <property type="entry name" value="PROKAR_LIPOPROTEIN"/>
    <property type="match status" value="1"/>
</dbReference>
<evidence type="ECO:0000313" key="3">
    <source>
        <dbReference type="Proteomes" id="UP000249099"/>
    </source>
</evidence>
<accession>A0A328KI52</accession>
<organism evidence="2 3">
    <name type="scientific">Dolosigranulum pigrum</name>
    <dbReference type="NCBI Taxonomy" id="29394"/>
    <lineage>
        <taxon>Bacteria</taxon>
        <taxon>Bacillati</taxon>
        <taxon>Bacillota</taxon>
        <taxon>Bacilli</taxon>
        <taxon>Lactobacillales</taxon>
        <taxon>Carnobacteriaceae</taxon>
        <taxon>Dolosigranulum</taxon>
    </lineage>
</organism>
<dbReference type="EMBL" id="NAQV01000023">
    <property type="protein sequence ID" value="RAN62466.1"/>
    <property type="molecule type" value="Genomic_DNA"/>
</dbReference>
<keyword evidence="1" id="KW-0732">Signal</keyword>
<dbReference type="RefSeq" id="WP_112790413.1">
    <property type="nucleotide sequence ID" value="NZ_NAQV01000023.1"/>
</dbReference>
<dbReference type="Proteomes" id="UP000249099">
    <property type="component" value="Unassembled WGS sequence"/>
</dbReference>
<feature type="signal peptide" evidence="1">
    <location>
        <begin position="1"/>
        <end position="22"/>
    </location>
</feature>
<name>A0A328KI52_9LACT</name>
<comment type="caution">
    <text evidence="2">The sequence shown here is derived from an EMBL/GenBank/DDBJ whole genome shotgun (WGS) entry which is preliminary data.</text>
</comment>
<sequence length="139" mass="15676">MKNIKKLLGVLAIALFVLVGCGSNESNGINETVDTSELTIDERLDLLEENTKKIQAMSDDGSWEENEEEFQNLVDETGSEGIAIAREIASDLTDEEFDKTIVNKEYYDEVFDEKQDEQMQRANKATAEIYAAILGRKYN</sequence>
<evidence type="ECO:0000313" key="2">
    <source>
        <dbReference type="EMBL" id="RAN62466.1"/>
    </source>
</evidence>
<dbReference type="AlphaFoldDB" id="A0A328KI52"/>
<protein>
    <submittedName>
        <fullName evidence="2">Uncharacterized protein</fullName>
    </submittedName>
</protein>
<feature type="chain" id="PRO_5038946546" evidence="1">
    <location>
        <begin position="23"/>
        <end position="139"/>
    </location>
</feature>
<proteinExistence type="predicted"/>